<dbReference type="Pfam" id="PF13424">
    <property type="entry name" value="TPR_12"/>
    <property type="match status" value="1"/>
</dbReference>
<feature type="domain" description="CHAT" evidence="2">
    <location>
        <begin position="653"/>
        <end position="991"/>
    </location>
</feature>
<gene>
    <name evidence="3" type="ORF">FB390_3867</name>
</gene>
<protein>
    <submittedName>
        <fullName evidence="3">CHAT domain-containing protein</fullName>
    </submittedName>
</protein>
<dbReference type="AlphaFoldDB" id="A0A543FE83"/>
<dbReference type="PROSITE" id="PS50005">
    <property type="entry name" value="TPR"/>
    <property type="match status" value="2"/>
</dbReference>
<evidence type="ECO:0000313" key="3">
    <source>
        <dbReference type="EMBL" id="TQM32189.1"/>
    </source>
</evidence>
<sequence>MEALHVDLLRANDELLRECLGKDEFAAALMLATTGWEITRTIRGDDEVVLERATTVLLVAQKMGDNERAAAFADYIVRGWRELVPPRHPDLLQALFDAASVAADAGEFERALELYTELATSTGPGEPDPTADAWLRAQSHLLAGKLAAYFQSGDKAEEHWQRTVHYASQLSPEVGRPLQIGALLGIGHLMQCFGDLAGATEPLVRVHGLVREHMEASSEPVWLSEEASATAAANELLHLGIRLIRAQDLREAEHVLQSAMDLFVHTGDRSGVAHAVHMIGQVYHSMGHFDHAERNYQHALKVFRGSAASPEQCVPVLTSLGALYEMGGRYEEATAALREVVAAQPADAGPSERVTVLNSLARLDFRMRRDRDCEQRLTEAIALLRPLPDNADRLSKLLANLAELFASTGRAVKALTTFDEALALDDRWLIEVFSRGSQRQWLAAASASQFRVDQMLSLVFAELSGDPAAAAIVASAALRRKGLTTRAARSLIDRAARMSDADPLVSTLAQKAAELRAMIGAWRLAGPAPGQEKEHEDRLFAGRRQLDAMEAEIATRTHRVSDSDLFGRPLGELVSAIPSQAALVEFRRFTAYDFHSEDRSEAGMRRGTRYAAIILRDRTNAVMLDLADGDLIDRLVDTSVRELSGQQAETDSSADLRRALIEPLVPHLDGVEHLMLSPDGELTRLPFEALPLDDGGHVMDRWLVSYVSASQDLTRGTASSSHTEPMVIAAPDFDLVASSGATGPFAPLPGAYIEGEEVAALLEVTSVTGAHAVKTEVLSARSPLVLHLATHGFFASAVRPPVLRPEQFAEGMTIAAADAQRQLVSLDGVLSTPIEFVEVSPKDDFKRLSGEGVDDPMLRSGLALAGANSWLVGQDLPPAAGNGVLTAADLADMDLTGTKLVVLSACDTAHGDSHVGEGVFGLRRAVTLAGARCLVMALWKVPDRQSTELMIDFYTRLRTGEPPPIALDNARKALRRRYPHPAYWAAFVCQGGMGSVLQTEEPR</sequence>
<dbReference type="Proteomes" id="UP000316331">
    <property type="component" value="Unassembled WGS sequence"/>
</dbReference>
<keyword evidence="4" id="KW-1185">Reference proteome</keyword>
<feature type="repeat" description="TPR" evidence="1">
    <location>
        <begin position="273"/>
        <end position="306"/>
    </location>
</feature>
<dbReference type="SUPFAM" id="SSF48452">
    <property type="entry name" value="TPR-like"/>
    <property type="match status" value="2"/>
</dbReference>
<dbReference type="InterPro" id="IPR019734">
    <property type="entry name" value="TPR_rpt"/>
</dbReference>
<organism evidence="3 4">
    <name type="scientific">Nocardia bhagyanarayanae</name>
    <dbReference type="NCBI Taxonomy" id="1215925"/>
    <lineage>
        <taxon>Bacteria</taxon>
        <taxon>Bacillati</taxon>
        <taxon>Actinomycetota</taxon>
        <taxon>Actinomycetes</taxon>
        <taxon>Mycobacteriales</taxon>
        <taxon>Nocardiaceae</taxon>
        <taxon>Nocardia</taxon>
    </lineage>
</organism>
<dbReference type="InterPro" id="IPR024983">
    <property type="entry name" value="CHAT_dom"/>
</dbReference>
<dbReference type="PANTHER" id="PTHR10098:SF108">
    <property type="entry name" value="TETRATRICOPEPTIDE REPEAT PROTEIN 28"/>
    <property type="match status" value="1"/>
</dbReference>
<proteinExistence type="predicted"/>
<reference evidence="3 4" key="1">
    <citation type="submission" date="2019-06" db="EMBL/GenBank/DDBJ databases">
        <title>Sequencing the genomes of 1000 actinobacteria strains.</title>
        <authorList>
            <person name="Klenk H.-P."/>
        </authorList>
    </citation>
    <scope>NUCLEOTIDE SEQUENCE [LARGE SCALE GENOMIC DNA]</scope>
    <source>
        <strain evidence="3 4">DSM 103495</strain>
    </source>
</reference>
<dbReference type="Pfam" id="PF12770">
    <property type="entry name" value="CHAT"/>
    <property type="match status" value="1"/>
</dbReference>
<evidence type="ECO:0000256" key="1">
    <source>
        <dbReference type="PROSITE-ProRule" id="PRU00339"/>
    </source>
</evidence>
<comment type="caution">
    <text evidence="3">The sequence shown here is derived from an EMBL/GenBank/DDBJ whole genome shotgun (WGS) entry which is preliminary data.</text>
</comment>
<dbReference type="EMBL" id="VFPG01000001">
    <property type="protein sequence ID" value="TQM32189.1"/>
    <property type="molecule type" value="Genomic_DNA"/>
</dbReference>
<dbReference type="PANTHER" id="PTHR10098">
    <property type="entry name" value="RAPSYN-RELATED"/>
    <property type="match status" value="1"/>
</dbReference>
<keyword evidence="1" id="KW-0802">TPR repeat</keyword>
<dbReference type="InterPro" id="IPR011990">
    <property type="entry name" value="TPR-like_helical_dom_sf"/>
</dbReference>
<accession>A0A543FE83</accession>
<dbReference type="SMART" id="SM00028">
    <property type="entry name" value="TPR"/>
    <property type="match status" value="3"/>
</dbReference>
<name>A0A543FE83_9NOCA</name>
<dbReference type="Gene3D" id="1.25.40.10">
    <property type="entry name" value="Tetratricopeptide repeat domain"/>
    <property type="match status" value="3"/>
</dbReference>
<feature type="repeat" description="TPR" evidence="1">
    <location>
        <begin position="314"/>
        <end position="347"/>
    </location>
</feature>
<evidence type="ECO:0000259" key="2">
    <source>
        <dbReference type="Pfam" id="PF12770"/>
    </source>
</evidence>
<evidence type="ECO:0000313" key="4">
    <source>
        <dbReference type="Proteomes" id="UP000316331"/>
    </source>
</evidence>